<dbReference type="Pfam" id="PF00534">
    <property type="entry name" value="Glycos_transf_1"/>
    <property type="match status" value="1"/>
</dbReference>
<feature type="domain" description="Glycosyl transferase family 1" evidence="1">
    <location>
        <begin position="211"/>
        <end position="370"/>
    </location>
</feature>
<name>A0AAQ3VZ15_9ENTE</name>
<dbReference type="InterPro" id="IPR001296">
    <property type="entry name" value="Glyco_trans_1"/>
</dbReference>
<dbReference type="CDD" id="cd03794">
    <property type="entry name" value="GT4_WbuB-like"/>
    <property type="match status" value="1"/>
</dbReference>
<evidence type="ECO:0000259" key="1">
    <source>
        <dbReference type="Pfam" id="PF00534"/>
    </source>
</evidence>
<dbReference type="Gene3D" id="3.40.50.2000">
    <property type="entry name" value="Glycogen Phosphorylase B"/>
    <property type="match status" value="2"/>
</dbReference>
<gene>
    <name evidence="2" type="ORF">A5888_002037</name>
</gene>
<reference evidence="2" key="1">
    <citation type="submission" date="2017-05" db="EMBL/GenBank/DDBJ databases">
        <authorList>
            <consortium name="The Broad Institute Genomics Platform"/>
            <consortium name="The Broad Institute Genomic Center for Infectious Diseases"/>
            <person name="Earl A."/>
            <person name="Manson A."/>
            <person name="Schwartman J."/>
            <person name="Gilmore M."/>
            <person name="Abouelleil A."/>
            <person name="Cao P."/>
            <person name="Chapman S."/>
            <person name="Cusick C."/>
            <person name="Shea T."/>
            <person name="Young S."/>
            <person name="Neafsey D."/>
            <person name="Nusbaum C."/>
            <person name="Birren B."/>
        </authorList>
    </citation>
    <scope>NUCLEOTIDE SEQUENCE</scope>
    <source>
        <strain evidence="2">9E7_DIV0242</strain>
    </source>
</reference>
<keyword evidence="3" id="KW-1185">Reference proteome</keyword>
<dbReference type="Proteomes" id="UP000195141">
    <property type="component" value="Chromosome"/>
</dbReference>
<dbReference type="RefSeq" id="WP_339102059.1">
    <property type="nucleotide sequence ID" value="NZ_CP147247.1"/>
</dbReference>
<dbReference type="SUPFAM" id="SSF53756">
    <property type="entry name" value="UDP-Glycosyltransferase/glycogen phosphorylase"/>
    <property type="match status" value="1"/>
</dbReference>
<evidence type="ECO:0000313" key="3">
    <source>
        <dbReference type="Proteomes" id="UP000195141"/>
    </source>
</evidence>
<dbReference type="GO" id="GO:0016757">
    <property type="term" value="F:glycosyltransferase activity"/>
    <property type="evidence" value="ECO:0007669"/>
    <property type="project" value="InterPro"/>
</dbReference>
<protein>
    <recommendedName>
        <fullName evidence="1">Glycosyl transferase family 1 domain-containing protein</fullName>
    </recommendedName>
</protein>
<proteinExistence type="predicted"/>
<dbReference type="AlphaFoldDB" id="A0AAQ3VZ15"/>
<organism evidence="2 3">
    <name type="scientific">Candidatus Enterococcus clewellii</name>
    <dbReference type="NCBI Taxonomy" id="1834193"/>
    <lineage>
        <taxon>Bacteria</taxon>
        <taxon>Bacillati</taxon>
        <taxon>Bacillota</taxon>
        <taxon>Bacilli</taxon>
        <taxon>Lactobacillales</taxon>
        <taxon>Enterococcaceae</taxon>
        <taxon>Enterococcus</taxon>
    </lineage>
</organism>
<accession>A0AAQ3VZ15</accession>
<evidence type="ECO:0000313" key="2">
    <source>
        <dbReference type="EMBL" id="WYJ90280.1"/>
    </source>
</evidence>
<dbReference type="PANTHER" id="PTHR12526:SF609">
    <property type="entry name" value="LIPOPOLYSACCHARIDE BIOSYNTHESIS PROTEIN"/>
    <property type="match status" value="1"/>
</dbReference>
<dbReference type="EMBL" id="CP147247">
    <property type="protein sequence ID" value="WYJ90280.1"/>
    <property type="molecule type" value="Genomic_DNA"/>
</dbReference>
<reference evidence="2" key="2">
    <citation type="submission" date="2024-03" db="EMBL/GenBank/DDBJ databases">
        <title>The Genome Sequence of Enterococcus sp. DIV0242b.</title>
        <authorList>
            <consortium name="The Broad Institute Genomics Platform"/>
            <consortium name="The Broad Institute Microbial Omics Core"/>
            <consortium name="The Broad Institute Genomic Center for Infectious Diseases"/>
            <person name="Earl A."/>
            <person name="Manson A."/>
            <person name="Gilmore M."/>
            <person name="Schwartman J."/>
            <person name="Shea T."/>
            <person name="Abouelleil A."/>
            <person name="Cao P."/>
            <person name="Chapman S."/>
            <person name="Cusick C."/>
            <person name="Young S."/>
            <person name="Neafsey D."/>
            <person name="Nusbaum C."/>
            <person name="Birren B."/>
        </authorList>
    </citation>
    <scope>NUCLEOTIDE SEQUENCE</scope>
    <source>
        <strain evidence="2">9E7_DIV0242</strain>
    </source>
</reference>
<sequence length="403" mass="46418">MNILFLTLSNINSFEDQGLYVDLLNSLREKGNNIYVVSPIEKRNNEADRLITDEDSYILKLKVGNITKTNMIEKGISTLLIEKQYIKGVKKYFADVTFDLILYSTPPITLEKVIRYIKKRDKAKTYLLLKDIFPQNAVDLKILEPTGLKSIILRYFFRKEKRLYEISDYIGCMTKNNVNFILSNNEIDPQKVEICANSISPFEIRSEENKKSEIRKKYGIPENSVVFIYGGNLGKPQGIEYLLSNIAECNFKEAFFVIVGSGTEYNNLKIGIDELGLSNTLLISSLPKEEYNQLVSTVDVGMIFLNPDFTIPNFPSRFLTYLQASLPVIAATDDNCDLQYLLEENQLGFWSNTRDSEKFKINIEKLLDPKVRKENSSYSYSFLKENYDVRIASEIILNHFNME</sequence>
<dbReference type="PANTHER" id="PTHR12526">
    <property type="entry name" value="GLYCOSYLTRANSFERASE"/>
    <property type="match status" value="1"/>
</dbReference>